<keyword evidence="1" id="KW-0472">Membrane</keyword>
<keyword evidence="1" id="KW-0812">Transmembrane</keyword>
<dbReference type="RefSeq" id="WP_200506511.1">
    <property type="nucleotide sequence ID" value="NZ_JAEHFX010000006.1"/>
</dbReference>
<feature type="transmembrane region" description="Helical" evidence="1">
    <location>
        <begin position="93"/>
        <end position="112"/>
    </location>
</feature>
<evidence type="ECO:0000313" key="3">
    <source>
        <dbReference type="Proteomes" id="UP000644147"/>
    </source>
</evidence>
<dbReference type="Proteomes" id="UP000644147">
    <property type="component" value="Unassembled WGS sequence"/>
</dbReference>
<feature type="transmembrane region" description="Helical" evidence="1">
    <location>
        <begin position="42"/>
        <end position="62"/>
    </location>
</feature>
<evidence type="ECO:0000256" key="1">
    <source>
        <dbReference type="SAM" id="Phobius"/>
    </source>
</evidence>
<comment type="caution">
    <text evidence="2">The sequence shown here is derived from an EMBL/GenBank/DDBJ whole genome shotgun (WGS) entry which is preliminary data.</text>
</comment>
<protein>
    <submittedName>
        <fullName evidence="2">Uncharacterized protein</fullName>
    </submittedName>
</protein>
<sequence length="119" mass="13681">MKKGLFQNLISGLIALFILLEYFSDALNIFSGNYFGKIVDGWGDSMIMIIFALILGINLFSYRKQKDKSLFKGMLMFSILLLLSIPLGNKIKLPVIFFSSLFYLIFLLGIFWKNRFSQS</sequence>
<keyword evidence="1" id="KW-1133">Transmembrane helix</keyword>
<name>A0ABS1C341_9BACT</name>
<feature type="transmembrane region" description="Helical" evidence="1">
    <location>
        <begin position="69"/>
        <end position="87"/>
    </location>
</feature>
<organism evidence="2 3">
    <name type="scientific">Adhaeribacter terrigena</name>
    <dbReference type="NCBI Taxonomy" id="2793070"/>
    <lineage>
        <taxon>Bacteria</taxon>
        <taxon>Pseudomonadati</taxon>
        <taxon>Bacteroidota</taxon>
        <taxon>Cytophagia</taxon>
        <taxon>Cytophagales</taxon>
        <taxon>Hymenobacteraceae</taxon>
        <taxon>Adhaeribacter</taxon>
    </lineage>
</organism>
<gene>
    <name evidence="2" type="ORF">I5M27_12210</name>
</gene>
<reference evidence="2 3" key="1">
    <citation type="submission" date="2020-12" db="EMBL/GenBank/DDBJ databases">
        <title>Bacterial novel species Adhaeribacter sp. BT258 isolated from soil.</title>
        <authorList>
            <person name="Jung H.-Y."/>
        </authorList>
    </citation>
    <scope>NUCLEOTIDE SEQUENCE [LARGE SCALE GENOMIC DNA]</scope>
    <source>
        <strain evidence="2 3">BT258</strain>
    </source>
</reference>
<keyword evidence="3" id="KW-1185">Reference proteome</keyword>
<evidence type="ECO:0000313" key="2">
    <source>
        <dbReference type="EMBL" id="MBK0403755.1"/>
    </source>
</evidence>
<accession>A0ABS1C341</accession>
<proteinExistence type="predicted"/>
<dbReference type="EMBL" id="JAEHFX010000006">
    <property type="protein sequence ID" value="MBK0403755.1"/>
    <property type="molecule type" value="Genomic_DNA"/>
</dbReference>